<evidence type="ECO:0000256" key="1">
    <source>
        <dbReference type="SAM" id="MobiDB-lite"/>
    </source>
</evidence>
<name>A0A6J5KW09_9CAUD</name>
<reference evidence="3" key="1">
    <citation type="submission" date="2020-04" db="EMBL/GenBank/DDBJ databases">
        <authorList>
            <person name="Chiriac C."/>
            <person name="Salcher M."/>
            <person name="Ghai R."/>
            <person name="Kavagutti S V."/>
        </authorList>
    </citation>
    <scope>NUCLEOTIDE SEQUENCE</scope>
</reference>
<keyword evidence="2" id="KW-1133">Transmembrane helix</keyword>
<keyword evidence="2" id="KW-0472">Membrane</keyword>
<accession>A0A6J5KW09</accession>
<gene>
    <name evidence="3" type="ORF">UFOVP80_41</name>
</gene>
<keyword evidence="2" id="KW-0812">Transmembrane</keyword>
<evidence type="ECO:0000256" key="2">
    <source>
        <dbReference type="SAM" id="Phobius"/>
    </source>
</evidence>
<protein>
    <submittedName>
        <fullName evidence="3">Uncharacterized protein</fullName>
    </submittedName>
</protein>
<organism evidence="3">
    <name type="scientific">uncultured Caudovirales phage</name>
    <dbReference type="NCBI Taxonomy" id="2100421"/>
    <lineage>
        <taxon>Viruses</taxon>
        <taxon>Duplodnaviria</taxon>
        <taxon>Heunggongvirae</taxon>
        <taxon>Uroviricota</taxon>
        <taxon>Caudoviricetes</taxon>
        <taxon>Peduoviridae</taxon>
        <taxon>Maltschvirus</taxon>
        <taxon>Maltschvirus maltsch</taxon>
    </lineage>
</organism>
<sequence length="91" mass="10516">MNHISAFIIQNIGLLLILANLTFVLSFLFLIIMIAHCYDKLRLGIAHIELYLSMRLPHQSSVKEIVHMKSKNPKRSKAAKESWAKRKKKDT</sequence>
<proteinExistence type="predicted"/>
<feature type="compositionally biased region" description="Basic residues" evidence="1">
    <location>
        <begin position="68"/>
        <end position="77"/>
    </location>
</feature>
<dbReference type="EMBL" id="LR796205">
    <property type="protein sequence ID" value="CAB4126604.1"/>
    <property type="molecule type" value="Genomic_DNA"/>
</dbReference>
<feature type="compositionally biased region" description="Basic and acidic residues" evidence="1">
    <location>
        <begin position="78"/>
        <end position="91"/>
    </location>
</feature>
<feature type="region of interest" description="Disordered" evidence="1">
    <location>
        <begin position="67"/>
        <end position="91"/>
    </location>
</feature>
<feature type="transmembrane region" description="Helical" evidence="2">
    <location>
        <begin position="12"/>
        <end position="35"/>
    </location>
</feature>
<evidence type="ECO:0000313" key="3">
    <source>
        <dbReference type="EMBL" id="CAB4126604.1"/>
    </source>
</evidence>